<dbReference type="PANTHER" id="PTHR31131:SF6">
    <property type="entry name" value="CASTOR ACT DOMAIN-CONTAINING PROTEIN"/>
    <property type="match status" value="1"/>
</dbReference>
<evidence type="ECO:0000313" key="4">
    <source>
        <dbReference type="Proteomes" id="UP000245629"/>
    </source>
</evidence>
<dbReference type="InterPro" id="IPR027795">
    <property type="entry name" value="CASTOR_ACT_dom"/>
</dbReference>
<dbReference type="InterPro" id="IPR045865">
    <property type="entry name" value="ACT-like_dom_sf"/>
</dbReference>
<dbReference type="Pfam" id="PF21631">
    <property type="entry name" value="A9CJY8-like_N"/>
    <property type="match status" value="1"/>
</dbReference>
<accession>A0A2S2CTZ2</accession>
<dbReference type="PIRSF" id="PIRSF008459">
    <property type="entry name" value="UCP008459"/>
    <property type="match status" value="1"/>
</dbReference>
<proteinExistence type="predicted"/>
<sequence>MDEATLAAALVKEQTGLTLSILPQRLAVAQLPPGSGLPGWLDWTAPLVSVTRTGEELSILCDEARIPDGVKAERGWRAFKVQGPLDVSLFGILARIAVPLAQAHVPIFAMSTYDTDYVLVRADDLEKAAEVLALTCTVLRG</sequence>
<protein>
    <submittedName>
        <fullName evidence="3">ACT domain-containing protein</fullName>
    </submittedName>
</protein>
<dbReference type="InterPro" id="IPR016540">
    <property type="entry name" value="UCP008459"/>
</dbReference>
<dbReference type="InterPro" id="IPR049447">
    <property type="entry name" value="A9CJY8-like_N"/>
</dbReference>
<dbReference type="OrthoDB" id="5615858at2"/>
<evidence type="ECO:0000313" key="3">
    <source>
        <dbReference type="EMBL" id="AWK87993.1"/>
    </source>
</evidence>
<evidence type="ECO:0000259" key="2">
    <source>
        <dbReference type="Pfam" id="PF21631"/>
    </source>
</evidence>
<dbReference type="Gene3D" id="3.30.2130.10">
    <property type="entry name" value="VC0802-like"/>
    <property type="match status" value="1"/>
</dbReference>
<dbReference type="KEGG" id="azz:DEW08_12245"/>
<feature type="domain" description="CASTOR ACT" evidence="1">
    <location>
        <begin position="72"/>
        <end position="132"/>
    </location>
</feature>
<evidence type="ECO:0000259" key="1">
    <source>
        <dbReference type="Pfam" id="PF13840"/>
    </source>
</evidence>
<organism evidence="3 4">
    <name type="scientific">Azospirillum thermophilum</name>
    <dbReference type="NCBI Taxonomy" id="2202148"/>
    <lineage>
        <taxon>Bacteria</taxon>
        <taxon>Pseudomonadati</taxon>
        <taxon>Pseudomonadota</taxon>
        <taxon>Alphaproteobacteria</taxon>
        <taxon>Rhodospirillales</taxon>
        <taxon>Azospirillaceae</taxon>
        <taxon>Azospirillum</taxon>
    </lineage>
</organism>
<gene>
    <name evidence="3" type="ORF">DEW08_12245</name>
</gene>
<dbReference type="PANTHER" id="PTHR31131">
    <property type="entry name" value="CHROMOSOME 1, WHOLE GENOME SHOTGUN SEQUENCE"/>
    <property type="match status" value="1"/>
</dbReference>
<dbReference type="InterPro" id="IPR051719">
    <property type="entry name" value="CASTOR_mTORC1"/>
</dbReference>
<feature type="domain" description="A9CJY8-like N-terminal" evidence="2">
    <location>
        <begin position="27"/>
        <end position="68"/>
    </location>
</feature>
<keyword evidence="4" id="KW-1185">Reference proteome</keyword>
<dbReference type="EMBL" id="CP029353">
    <property type="protein sequence ID" value="AWK87993.1"/>
    <property type="molecule type" value="Genomic_DNA"/>
</dbReference>
<name>A0A2S2CTZ2_9PROT</name>
<dbReference type="AlphaFoldDB" id="A0A2S2CTZ2"/>
<dbReference type="SUPFAM" id="SSF55021">
    <property type="entry name" value="ACT-like"/>
    <property type="match status" value="2"/>
</dbReference>
<dbReference type="Pfam" id="PF13840">
    <property type="entry name" value="ACT_7"/>
    <property type="match status" value="1"/>
</dbReference>
<dbReference type="Proteomes" id="UP000245629">
    <property type="component" value="Chromosome 2"/>
</dbReference>
<reference evidence="4" key="1">
    <citation type="submission" date="2018-05" db="EMBL/GenBank/DDBJ databases">
        <title>Azospirillum thermophila sp. nov., a novel isolated from hot spring.</title>
        <authorList>
            <person name="Zhao Z."/>
        </authorList>
    </citation>
    <scope>NUCLEOTIDE SEQUENCE [LARGE SCALE GENOMIC DNA]</scope>
    <source>
        <strain evidence="4">CFH 70021</strain>
    </source>
</reference>